<dbReference type="RefSeq" id="WP_024088944.1">
    <property type="nucleotide sequence ID" value="NC_023135.1"/>
</dbReference>
<sequence>MLEYSADAAVKSAMARAHTERGEVLKHVLKLAWARLFGARHLPAFRPKVSRWA</sequence>
<evidence type="ECO:0000313" key="2">
    <source>
        <dbReference type="Proteomes" id="UP000018780"/>
    </source>
</evidence>
<accession>V9VZQ7</accession>
<proteinExistence type="predicted"/>
<name>V9VZQ7_9RHOB</name>
<dbReference type="EMBL" id="CP006773">
    <property type="protein sequence ID" value="AHD02855.1"/>
    <property type="molecule type" value="Genomic_DNA"/>
</dbReference>
<dbReference type="PATRIC" id="fig|999552.6.peg.630"/>
<dbReference type="Proteomes" id="UP000018780">
    <property type="component" value="Chromosome"/>
</dbReference>
<evidence type="ECO:0000313" key="1">
    <source>
        <dbReference type="EMBL" id="AHD02855.1"/>
    </source>
</evidence>
<reference evidence="1 2" key="1">
    <citation type="submission" date="2013-09" db="EMBL/GenBank/DDBJ databases">
        <authorList>
            <consortium name="DOE Joint Genome Institute"/>
            <person name="Klenk H.-P."/>
            <person name="Huntemann M."/>
            <person name="Han J."/>
            <person name="Chen A."/>
            <person name="Kyrpides N."/>
            <person name="Mavromatis K."/>
            <person name="Markowitz V."/>
            <person name="Palaniappan K."/>
            <person name="Ivanova N."/>
            <person name="Schaumberg A."/>
            <person name="Pati A."/>
            <person name="Liolios K."/>
            <person name="Nordberg H.P."/>
            <person name="Cantor M.N."/>
            <person name="Hua S.X."/>
            <person name="Woyke T."/>
        </authorList>
    </citation>
    <scope>NUCLEOTIDE SEQUENCE [LARGE SCALE GENOMIC DNA]</scope>
    <source>
        <strain evidence="1 2">DSM 14336</strain>
    </source>
</reference>
<gene>
    <name evidence="1" type="ORF">METH_03165</name>
</gene>
<dbReference type="STRING" id="999552.METH_03165"/>
<dbReference type="HOGENOM" id="CLU_213939_0_0_5"/>
<dbReference type="AlphaFoldDB" id="V9VZQ7"/>
<protein>
    <submittedName>
        <fullName evidence="1">Uncharacterized protein</fullName>
    </submittedName>
</protein>
<dbReference type="KEGG" id="lmd:METH_03165"/>
<organism evidence="1 2">
    <name type="scientific">Leisingera methylohalidivorans DSM 14336</name>
    <dbReference type="NCBI Taxonomy" id="999552"/>
    <lineage>
        <taxon>Bacteria</taxon>
        <taxon>Pseudomonadati</taxon>
        <taxon>Pseudomonadota</taxon>
        <taxon>Alphaproteobacteria</taxon>
        <taxon>Rhodobacterales</taxon>
        <taxon>Roseobacteraceae</taxon>
        <taxon>Leisingera</taxon>
    </lineage>
</organism>
<keyword evidence="2" id="KW-1185">Reference proteome</keyword>